<comment type="caution">
    <text evidence="1">The sequence shown here is derived from an EMBL/GenBank/DDBJ whole genome shotgun (WGS) entry which is preliminary data.</text>
</comment>
<evidence type="ECO:0000313" key="1">
    <source>
        <dbReference type="EMBL" id="KAL3671568.1"/>
    </source>
</evidence>
<accession>A0ABD3FXC3</accession>
<protein>
    <submittedName>
        <fullName evidence="1">Uncharacterized protein</fullName>
    </submittedName>
</protein>
<sequence length="138" mass="15298">MSLPGTNQRSDDLQLLAEGLFVPWPVEAIRTAADGTRLLPERAAAVLVVRVGKPHGGARGGWRKEVRFDVGEGYAVFKEKCLAKFAEVSATPEAVRRPIELPEDVDIYLKKARNDSQEKYVKLGHHNLWRLCSIGGSF</sequence>
<proteinExistence type="predicted"/>
<dbReference type="AlphaFoldDB" id="A0ABD3FXC3"/>
<keyword evidence="2" id="KW-1185">Reference proteome</keyword>
<dbReference type="Proteomes" id="UP001632037">
    <property type="component" value="Unassembled WGS sequence"/>
</dbReference>
<gene>
    <name evidence="1" type="ORF">V7S43_003485</name>
</gene>
<name>A0ABD3FXC3_9STRA</name>
<organism evidence="1 2">
    <name type="scientific">Phytophthora oleae</name>
    <dbReference type="NCBI Taxonomy" id="2107226"/>
    <lineage>
        <taxon>Eukaryota</taxon>
        <taxon>Sar</taxon>
        <taxon>Stramenopiles</taxon>
        <taxon>Oomycota</taxon>
        <taxon>Peronosporomycetes</taxon>
        <taxon>Peronosporales</taxon>
        <taxon>Peronosporaceae</taxon>
        <taxon>Phytophthora</taxon>
    </lineage>
</organism>
<reference evidence="1 2" key="1">
    <citation type="submission" date="2024-09" db="EMBL/GenBank/DDBJ databases">
        <title>Genome sequencing and assembly of Phytophthora oleae, isolate VK10A, causative agent of rot of olive drupes.</title>
        <authorList>
            <person name="Conti Taguali S."/>
            <person name="Riolo M."/>
            <person name="La Spada F."/>
            <person name="Cacciola S.O."/>
            <person name="Dionisio G."/>
        </authorList>
    </citation>
    <scope>NUCLEOTIDE SEQUENCE [LARGE SCALE GENOMIC DNA]</scope>
    <source>
        <strain evidence="1 2">VK10A</strain>
    </source>
</reference>
<dbReference type="EMBL" id="JBIMZQ010000005">
    <property type="protein sequence ID" value="KAL3671568.1"/>
    <property type="molecule type" value="Genomic_DNA"/>
</dbReference>
<evidence type="ECO:0000313" key="2">
    <source>
        <dbReference type="Proteomes" id="UP001632037"/>
    </source>
</evidence>